<dbReference type="Gene3D" id="3.40.50.1820">
    <property type="entry name" value="alpha/beta hydrolase"/>
    <property type="match status" value="1"/>
</dbReference>
<dbReference type="Pfam" id="PF00135">
    <property type="entry name" value="COesterase"/>
    <property type="match status" value="1"/>
</dbReference>
<dbReference type="InterPro" id="IPR050309">
    <property type="entry name" value="Type-B_Carboxylest/Lipase"/>
</dbReference>
<gene>
    <name evidence="5" type="ORF">M9978_05335</name>
</gene>
<dbReference type="Proteomes" id="UP001139451">
    <property type="component" value="Unassembled WGS sequence"/>
</dbReference>
<dbReference type="PROSITE" id="PS00122">
    <property type="entry name" value="CARBOXYLESTERASE_B_1"/>
    <property type="match status" value="1"/>
</dbReference>
<keyword evidence="2 3" id="KW-0378">Hydrolase</keyword>
<keyword evidence="6" id="KW-1185">Reference proteome</keyword>
<accession>A0A9X2KJU0</accession>
<name>A0A9X2KJU0_9SPHN</name>
<dbReference type="RefSeq" id="WP_254291945.1">
    <property type="nucleotide sequence ID" value="NZ_JAMLDX010000003.1"/>
</dbReference>
<dbReference type="EMBL" id="JAMLDX010000003">
    <property type="protein sequence ID" value="MCP3729849.1"/>
    <property type="molecule type" value="Genomic_DNA"/>
</dbReference>
<dbReference type="GO" id="GO:0016787">
    <property type="term" value="F:hydrolase activity"/>
    <property type="evidence" value="ECO:0007669"/>
    <property type="project" value="UniProtKB-KW"/>
</dbReference>
<protein>
    <recommendedName>
        <fullName evidence="3">Carboxylic ester hydrolase</fullName>
        <ecNumber evidence="3">3.1.1.-</ecNumber>
    </recommendedName>
</protein>
<proteinExistence type="inferred from homology"/>
<evidence type="ECO:0000256" key="3">
    <source>
        <dbReference type="RuleBase" id="RU361235"/>
    </source>
</evidence>
<dbReference type="PANTHER" id="PTHR11559">
    <property type="entry name" value="CARBOXYLESTERASE"/>
    <property type="match status" value="1"/>
</dbReference>
<comment type="similarity">
    <text evidence="1 3">Belongs to the type-B carboxylesterase/lipase family.</text>
</comment>
<dbReference type="AlphaFoldDB" id="A0A9X2KJU0"/>
<organism evidence="5 6">
    <name type="scientific">Sphingomonas tagetis</name>
    <dbReference type="NCBI Taxonomy" id="2949092"/>
    <lineage>
        <taxon>Bacteria</taxon>
        <taxon>Pseudomonadati</taxon>
        <taxon>Pseudomonadota</taxon>
        <taxon>Alphaproteobacteria</taxon>
        <taxon>Sphingomonadales</taxon>
        <taxon>Sphingomonadaceae</taxon>
        <taxon>Sphingomonas</taxon>
    </lineage>
</organism>
<sequence>MAFGLAATTLAAPLLAQSGARTDIVRIYSGQLSGTRGTDASVRVFKGIPYAAPPVGALRWRPPAPVKPWKGVRAADQYGLTCPQHPRPGQQLEMSEDCLTANVWTAAESDKERRPVYVWIYGGGFNEGTGSDAQFNGEGLAKKGVVVVTFNYRLGPLGFLATPELSKESGHGASGNYGLLDDVALLKWVQRNIAAFGGDPARVTIGGQSAGAGSVGFLSMSPLAKGLFHRSIAESQVRHPRDPELRYLNTSWRSLKQAEEAGVHYVETRGGRSLAALRQVPWQKLLEGSGVADESVDTGTPAKPPLFRPAIDGWVVPRTYSETLAAGSQNAVFYLAGNNLDESGAVPETAFDGLRANPGTRRAGMPNTNVTLAGYESWARGKFGALAGEFLRLYPAATDMGASRASNIAVRDNSRISTWLWAKEWTRTVKQPVYTYFWTHALAGPSVKTRGAFHGSELMYMFDSLHANDLPWTDEDRKVADMMSSYWANYIKTGDPNGAGLPVWPTFDPARPQVMEVGDGFGPIAIASSAERFDFWQRYFATQDAW</sequence>
<dbReference type="SUPFAM" id="SSF53474">
    <property type="entry name" value="alpha/beta-Hydrolases"/>
    <property type="match status" value="1"/>
</dbReference>
<reference evidence="5" key="1">
    <citation type="submission" date="2022-05" db="EMBL/GenBank/DDBJ databases">
        <title>Sphingomonas sp. strain MG17 Genome sequencing and assembly.</title>
        <authorList>
            <person name="Kim I."/>
        </authorList>
    </citation>
    <scope>NUCLEOTIDE SEQUENCE</scope>
    <source>
        <strain evidence="5">MG17</strain>
    </source>
</reference>
<comment type="caution">
    <text evidence="5">The sequence shown here is derived from an EMBL/GenBank/DDBJ whole genome shotgun (WGS) entry which is preliminary data.</text>
</comment>
<evidence type="ECO:0000313" key="6">
    <source>
        <dbReference type="Proteomes" id="UP001139451"/>
    </source>
</evidence>
<dbReference type="InterPro" id="IPR002018">
    <property type="entry name" value="CarbesteraseB"/>
</dbReference>
<evidence type="ECO:0000259" key="4">
    <source>
        <dbReference type="Pfam" id="PF00135"/>
    </source>
</evidence>
<dbReference type="EC" id="3.1.1.-" evidence="3"/>
<evidence type="ECO:0000256" key="2">
    <source>
        <dbReference type="ARBA" id="ARBA00022801"/>
    </source>
</evidence>
<evidence type="ECO:0000256" key="1">
    <source>
        <dbReference type="ARBA" id="ARBA00005964"/>
    </source>
</evidence>
<dbReference type="InterPro" id="IPR019826">
    <property type="entry name" value="Carboxylesterase_B_AS"/>
</dbReference>
<evidence type="ECO:0000313" key="5">
    <source>
        <dbReference type="EMBL" id="MCP3729849.1"/>
    </source>
</evidence>
<feature type="domain" description="Carboxylesterase type B" evidence="4">
    <location>
        <begin position="23"/>
        <end position="536"/>
    </location>
</feature>
<dbReference type="InterPro" id="IPR029058">
    <property type="entry name" value="AB_hydrolase_fold"/>
</dbReference>